<reference evidence="1 2" key="1">
    <citation type="journal article" date="2011" name="Appl. Environ. Microbiol.">
        <title>Contribution of a Sodium Ion Gradient to Energy Conservation during Fermentation in the Cyanobacterium Arthrospira (Spirulina) maxima CS-328.</title>
        <authorList>
            <person name="Carrieri D."/>
            <person name="Ananyev G."/>
            <person name="Lenz O."/>
            <person name="Bryant D.A."/>
            <person name="Dismukes G.C."/>
        </authorList>
    </citation>
    <scope>NUCLEOTIDE SEQUENCE [LARGE SCALE GENOMIC DNA]</scope>
    <source>
        <strain evidence="1 2">CS-328</strain>
    </source>
</reference>
<sequence length="193" mass="21609">MRKPIRIDKPKLIIGEGIEEKIVFSRLIKSLKIEDIQVESYEGKGNLGKFLKSLHLIPGYQQLQSLGITRDADESFKSASESIDNFISNSNFSAAGTVKITQFIMPDNGSPGMLEDLCLKSIAANEIQCVDDFLECIYNRCERTPKNLAKAKIHAWLASQVNPGKRLGEAVESGYIKLEDEAFQQIIEFIKNI</sequence>
<evidence type="ECO:0000313" key="2">
    <source>
        <dbReference type="Proteomes" id="UP000004061"/>
    </source>
</evidence>
<gene>
    <name evidence="1" type="ORF">AmaxDRAFT_0288</name>
</gene>
<dbReference type="InterPro" id="IPR024508">
    <property type="entry name" value="DUF3226"/>
</dbReference>
<organism evidence="1 2">
    <name type="scientific">Limnospira maxima CS-328</name>
    <dbReference type="NCBI Taxonomy" id="513049"/>
    <lineage>
        <taxon>Bacteria</taxon>
        <taxon>Bacillati</taxon>
        <taxon>Cyanobacteriota</taxon>
        <taxon>Cyanophyceae</taxon>
        <taxon>Oscillatoriophycideae</taxon>
        <taxon>Oscillatoriales</taxon>
        <taxon>Sirenicapillariaceae</taxon>
        <taxon>Limnospira</taxon>
    </lineage>
</organism>
<comment type="caution">
    <text evidence="1">The sequence shown here is derived from an EMBL/GenBank/DDBJ whole genome shotgun (WGS) entry which is preliminary data.</text>
</comment>
<dbReference type="RefSeq" id="WP_006668030.1">
    <property type="nucleotide sequence ID" value="NZ_ABYK01000002.1"/>
</dbReference>
<dbReference type="Proteomes" id="UP000004061">
    <property type="component" value="Unassembled WGS sequence"/>
</dbReference>
<proteinExistence type="predicted"/>
<dbReference type="SUPFAM" id="SSF160945">
    <property type="entry name" value="PH0156-like"/>
    <property type="match status" value="1"/>
</dbReference>
<dbReference type="AlphaFoldDB" id="B5VUV4"/>
<dbReference type="EMBL" id="ABYK01000002">
    <property type="protein sequence ID" value="EDZ96799.1"/>
    <property type="molecule type" value="Genomic_DNA"/>
</dbReference>
<name>B5VUV4_LIMMA</name>
<keyword evidence="2" id="KW-1185">Reference proteome</keyword>
<protein>
    <submittedName>
        <fullName evidence="1">Uncharacterized protein</fullName>
    </submittedName>
</protein>
<evidence type="ECO:0000313" key="1">
    <source>
        <dbReference type="EMBL" id="EDZ96799.1"/>
    </source>
</evidence>
<dbReference type="Pfam" id="PF11536">
    <property type="entry name" value="DUF3226"/>
    <property type="match status" value="1"/>
</dbReference>
<accession>B5VUV4</accession>